<name>A0A8J9V400_9NEOP</name>
<accession>A0A8J9V400</accession>
<gene>
    <name evidence="1" type="ORF">BINO364_LOCUS16570</name>
</gene>
<dbReference type="Proteomes" id="UP000838878">
    <property type="component" value="Chromosome 9"/>
</dbReference>
<evidence type="ECO:0000313" key="2">
    <source>
        <dbReference type="Proteomes" id="UP000838878"/>
    </source>
</evidence>
<evidence type="ECO:0000313" key="1">
    <source>
        <dbReference type="EMBL" id="CAH0731781.1"/>
    </source>
</evidence>
<feature type="non-terminal residue" evidence="1">
    <location>
        <position position="265"/>
    </location>
</feature>
<proteinExistence type="predicted"/>
<protein>
    <submittedName>
        <fullName evidence="1">Uncharacterized protein</fullName>
    </submittedName>
</protein>
<reference evidence="1" key="1">
    <citation type="submission" date="2021-12" db="EMBL/GenBank/DDBJ databases">
        <authorList>
            <person name="Martin H S."/>
        </authorList>
    </citation>
    <scope>NUCLEOTIDE SEQUENCE</scope>
</reference>
<organism evidence="1 2">
    <name type="scientific">Brenthis ino</name>
    <name type="common">lesser marbled fritillary</name>
    <dbReference type="NCBI Taxonomy" id="405034"/>
    <lineage>
        <taxon>Eukaryota</taxon>
        <taxon>Metazoa</taxon>
        <taxon>Ecdysozoa</taxon>
        <taxon>Arthropoda</taxon>
        <taxon>Hexapoda</taxon>
        <taxon>Insecta</taxon>
        <taxon>Pterygota</taxon>
        <taxon>Neoptera</taxon>
        <taxon>Endopterygota</taxon>
        <taxon>Lepidoptera</taxon>
        <taxon>Glossata</taxon>
        <taxon>Ditrysia</taxon>
        <taxon>Papilionoidea</taxon>
        <taxon>Nymphalidae</taxon>
        <taxon>Heliconiinae</taxon>
        <taxon>Argynnini</taxon>
        <taxon>Brenthis</taxon>
    </lineage>
</organism>
<dbReference type="OrthoDB" id="7435109at2759"/>
<dbReference type="EMBL" id="OV170229">
    <property type="protein sequence ID" value="CAH0731781.1"/>
    <property type="molecule type" value="Genomic_DNA"/>
</dbReference>
<keyword evidence="2" id="KW-1185">Reference proteome</keyword>
<sequence length="265" mass="30831">MFARVLFVAVLYELQFECTIIKFKEPEIISNTKIELKPVHISTRLNDIVILTAPIINNQTIYYLSKPNGDVTKLNLNINATAYYESNVYDVIVVIMKRRLQSIITSVNEYSLFNLNTECCTDKDIFAEKERELKANDFMIGPLIGDDHGNWALSAYFKNFDEWIEVFQVITIEIIEPLSTEPAKPTLRPGETFNLRFAYAIKDLQSCEIVAPRSTFDRFYDRNMEFSDFCSFRIPNVTKHDAGLWRIIGVGRIVRKFVERENKRK</sequence>
<dbReference type="AlphaFoldDB" id="A0A8J9V400"/>